<feature type="domain" description="NAD(P)H-quinone oxidoreductase subunit 2 N-terminal" evidence="15">
    <location>
        <begin position="2"/>
        <end position="99"/>
    </location>
</feature>
<dbReference type="PANTHER" id="PTHR22773">
    <property type="entry name" value="NADH DEHYDROGENASE"/>
    <property type="match status" value="1"/>
</dbReference>
<evidence type="ECO:0000259" key="15">
    <source>
        <dbReference type="Pfam" id="PF19530"/>
    </source>
</evidence>
<comment type="catalytic activity">
    <reaction evidence="13">
        <text>a plastoquinone + NADH + (n+1) H(+)(in) = a plastoquinol + NAD(+) + n H(+)(out)</text>
        <dbReference type="Rhea" id="RHEA:42608"/>
        <dbReference type="Rhea" id="RHEA-COMP:9561"/>
        <dbReference type="Rhea" id="RHEA-COMP:9562"/>
        <dbReference type="ChEBI" id="CHEBI:15378"/>
        <dbReference type="ChEBI" id="CHEBI:17757"/>
        <dbReference type="ChEBI" id="CHEBI:57540"/>
        <dbReference type="ChEBI" id="CHEBI:57945"/>
        <dbReference type="ChEBI" id="CHEBI:62192"/>
    </reaction>
</comment>
<dbReference type="GO" id="GO:0019684">
    <property type="term" value="P:photosynthesis, light reaction"/>
    <property type="evidence" value="ECO:0007669"/>
    <property type="project" value="UniProtKB-UniRule"/>
</dbReference>
<comment type="subunit">
    <text evidence="13">NDH is composed of at least 16 different subunits, 5 of which are encoded in the nucleus.</text>
</comment>
<reference evidence="16" key="1">
    <citation type="journal article" date="2021" name="ACS Synth. Biol.">
        <title>Construction of DNA Tools for Hyperexpression in Marchantia Chloroplasts.</title>
        <authorList>
            <person name="Frangedakis E."/>
            <person name="Guzman-Chavez F."/>
            <person name="Rebmann M."/>
            <person name="Markel K."/>
            <person name="Yu Y."/>
            <person name="Perraki A."/>
            <person name="Tse S.W."/>
            <person name="Liu Y."/>
            <person name="Rever J."/>
            <person name="Sauret-Gueto S."/>
            <person name="Goffinet B."/>
            <person name="Schneider H."/>
            <person name="Haseloff J."/>
        </authorList>
    </citation>
    <scope>NUCLEOTIDE SEQUENCE</scope>
</reference>
<evidence type="ECO:0000256" key="9">
    <source>
        <dbReference type="ARBA" id="ARBA00022989"/>
    </source>
</evidence>
<feature type="transmembrane region" description="Helical" evidence="13">
    <location>
        <begin position="408"/>
        <end position="429"/>
    </location>
</feature>
<feature type="transmembrane region" description="Helical" evidence="13">
    <location>
        <begin position="374"/>
        <end position="396"/>
    </location>
</feature>
<dbReference type="GO" id="GO:0009535">
    <property type="term" value="C:chloroplast thylakoid membrane"/>
    <property type="evidence" value="ECO:0007669"/>
    <property type="project" value="UniProtKB-SubCell"/>
</dbReference>
<evidence type="ECO:0000256" key="10">
    <source>
        <dbReference type="ARBA" id="ARBA00023027"/>
    </source>
</evidence>
<evidence type="ECO:0000256" key="8">
    <source>
        <dbReference type="ARBA" id="ARBA00022967"/>
    </source>
</evidence>
<keyword evidence="8 13" id="KW-1278">Translocase</keyword>
<dbReference type="GO" id="GO:0016655">
    <property type="term" value="F:oxidoreductase activity, acting on NAD(P)H, quinone or similar compound as acceptor"/>
    <property type="evidence" value="ECO:0007669"/>
    <property type="project" value="UniProtKB-UniRule"/>
</dbReference>
<feature type="domain" description="NADH:quinone oxidoreductase/Mrp antiporter transmembrane" evidence="14">
    <location>
        <begin position="128"/>
        <end position="424"/>
    </location>
</feature>
<dbReference type="NCBIfam" id="TIGR01770">
    <property type="entry name" value="NDH_I_N"/>
    <property type="match status" value="1"/>
</dbReference>
<comment type="function">
    <text evidence="13">NDH shuttles electrons from NAD(P)H:plastoquinone, via FMN and iron-sulfur (Fe-S) centers, to quinones in the photosynthetic chain and possibly in a chloroplast respiratory chain. The immediate electron acceptor for the enzyme in this species is believed to be plastoquinone. Couples the redox reaction to proton translocation, and thus conserves the redox energy in a proton gradient.</text>
</comment>
<evidence type="ECO:0000256" key="2">
    <source>
        <dbReference type="ARBA" id="ARBA00022448"/>
    </source>
</evidence>
<comment type="similarity">
    <text evidence="13">Belongs to the complex I subunit 2 family.</text>
</comment>
<evidence type="ECO:0000256" key="1">
    <source>
        <dbReference type="ARBA" id="ARBA00004141"/>
    </source>
</evidence>
<dbReference type="Pfam" id="PF19530">
    <property type="entry name" value="Ndh2_N"/>
    <property type="match status" value="1"/>
</dbReference>
<dbReference type="AlphaFoldDB" id="A0A8F2XUJ4"/>
<organism evidence="16">
    <name type="scientific">Megaceros flagellaris</name>
    <dbReference type="NCBI Taxonomy" id="263821"/>
    <lineage>
        <taxon>Eukaryota</taxon>
        <taxon>Viridiplantae</taxon>
        <taxon>Streptophyta</taxon>
        <taxon>Embryophyta</taxon>
        <taxon>Anthocerotophyta</taxon>
        <taxon>Anthocerotopsida</taxon>
        <taxon>Dendrocerotidae</taxon>
        <taxon>Dendrocerotales</taxon>
        <taxon>Dendrocerotaceae</taxon>
        <taxon>Dendrocerotoideae</taxon>
        <taxon>Megaceros</taxon>
    </lineage>
</organism>
<dbReference type="InterPro" id="IPR045693">
    <property type="entry name" value="Ndh2_N"/>
</dbReference>
<accession>A0A8F2XUJ4</accession>
<comment type="catalytic activity">
    <reaction evidence="13">
        <text>a plastoquinone + NADPH + (n+1) H(+)(in) = a plastoquinol + NADP(+) + n H(+)(out)</text>
        <dbReference type="Rhea" id="RHEA:42612"/>
        <dbReference type="Rhea" id="RHEA-COMP:9561"/>
        <dbReference type="Rhea" id="RHEA-COMP:9562"/>
        <dbReference type="ChEBI" id="CHEBI:15378"/>
        <dbReference type="ChEBI" id="CHEBI:17757"/>
        <dbReference type="ChEBI" id="CHEBI:57783"/>
        <dbReference type="ChEBI" id="CHEBI:58349"/>
        <dbReference type="ChEBI" id="CHEBI:62192"/>
    </reaction>
</comment>
<evidence type="ECO:0000256" key="6">
    <source>
        <dbReference type="ARBA" id="ARBA00022857"/>
    </source>
</evidence>
<dbReference type="InterPro" id="IPR010096">
    <property type="entry name" value="NADH-Q_OxRdtase_suN/2"/>
</dbReference>
<feature type="transmembrane region" description="Helical" evidence="13">
    <location>
        <begin position="108"/>
        <end position="125"/>
    </location>
</feature>
<dbReference type="GO" id="GO:0008137">
    <property type="term" value="F:NADH dehydrogenase (ubiquinone) activity"/>
    <property type="evidence" value="ECO:0007669"/>
    <property type="project" value="InterPro"/>
</dbReference>
<keyword evidence="7 13" id="KW-0618">Plastoquinone</keyword>
<evidence type="ECO:0000256" key="12">
    <source>
        <dbReference type="ARBA" id="ARBA00023136"/>
    </source>
</evidence>
<dbReference type="InterPro" id="IPR001750">
    <property type="entry name" value="ND/Mrp_TM"/>
</dbReference>
<keyword evidence="12 13" id="KW-0472">Membrane</keyword>
<proteinExistence type="inferred from homology"/>
<feature type="transmembrane region" description="Helical" evidence="13">
    <location>
        <begin position="329"/>
        <end position="353"/>
    </location>
</feature>
<feature type="transmembrane region" description="Helical" evidence="13">
    <location>
        <begin position="161"/>
        <end position="180"/>
    </location>
</feature>
<dbReference type="Pfam" id="PF00361">
    <property type="entry name" value="Proton_antipo_M"/>
    <property type="match status" value="1"/>
</dbReference>
<keyword evidence="4 13" id="KW-0812">Transmembrane</keyword>
<evidence type="ECO:0000313" key="16">
    <source>
        <dbReference type="EMBL" id="QWW92490.1"/>
    </source>
</evidence>
<dbReference type="EMBL" id="MW429502">
    <property type="protein sequence ID" value="QWW92490.1"/>
    <property type="molecule type" value="Genomic_DNA"/>
</dbReference>
<keyword evidence="11 13" id="KW-0793">Thylakoid</keyword>
<keyword evidence="5 13" id="KW-0874">Quinone</keyword>
<evidence type="ECO:0000256" key="3">
    <source>
        <dbReference type="ARBA" id="ARBA00022528"/>
    </source>
</evidence>
<protein>
    <recommendedName>
        <fullName evidence="13">NAD(P)H-quinone oxidoreductase subunit 2, chloroplastic</fullName>
        <ecNumber evidence="13">7.1.1.-</ecNumber>
    </recommendedName>
    <alternativeName>
        <fullName evidence="13">NAD(P)H dehydrogenase, subunit 2</fullName>
    </alternativeName>
    <alternativeName>
        <fullName evidence="13">NADH-plastoquinone oxidoreductase subunit 2</fullName>
    </alternativeName>
</protein>
<keyword evidence="6 13" id="KW-0521">NADP</keyword>
<feature type="transmembrane region" description="Helical" evidence="13">
    <location>
        <begin position="15"/>
        <end position="33"/>
    </location>
</feature>
<comment type="subcellular location">
    <subcellularLocation>
        <location evidence="1">Membrane</location>
        <topology evidence="1">Multi-pass membrane protein</topology>
    </subcellularLocation>
    <subcellularLocation>
        <location evidence="13">Plastid</location>
        <location evidence="13">Chloroplast thylakoid membrane</location>
        <topology evidence="13">Multi-pass membrane protein</topology>
    </subcellularLocation>
</comment>
<keyword evidence="2 13" id="KW-0813">Transport</keyword>
<feature type="transmembrane region" description="Helical" evidence="13">
    <location>
        <begin position="40"/>
        <end position="61"/>
    </location>
</feature>
<keyword evidence="9 13" id="KW-1133">Transmembrane helix</keyword>
<keyword evidence="3 16" id="KW-0150">Chloroplast</keyword>
<evidence type="ECO:0000256" key="13">
    <source>
        <dbReference type="HAMAP-Rule" id="MF_00445"/>
    </source>
</evidence>
<geneLocation type="chloroplast" evidence="16"/>
<feature type="transmembrane region" description="Helical" evidence="13">
    <location>
        <begin position="305"/>
        <end position="323"/>
    </location>
</feature>
<dbReference type="GO" id="GO:0048038">
    <property type="term" value="F:quinone binding"/>
    <property type="evidence" value="ECO:0007669"/>
    <property type="project" value="UniProtKB-KW"/>
</dbReference>
<evidence type="ECO:0000256" key="7">
    <source>
        <dbReference type="ARBA" id="ARBA00022957"/>
    </source>
</evidence>
<sequence length="500" mass="54622">MKLDFGSFLADGGNILPECISISSLIIILLVDLTSEKNTYWLYLISCISLIISIIVLLFQLKEEPITSFSGSFQTDGFNGIFRISIALSSLLCIPLSLEYVKCTKVAITESLVFLLTATIGGMLLCGANDLIIIFTTLECLSLSSYLLSGYTKRDVRSNEAATKFLLMGGASSLILAYGFPRLHGSSGGKIQLQEIFHGLIDTQMCNSTSISIVLIFITVGIASKLSLVPFYQWTPDVYEGAPTPVIAFFSVTSKIAGLASTARIFNIIFPLSQNEWHLILEIIAISSMILGNSIAMTQTSMKRMLAYSSISQIGYFMIGIIVGDSDGYASMITYMLFYIFMNLGTSACITLFGSRTGTDNIGDYAGPYKKDPLLASFLALRLSSSGGIPPLAGFLGKLYLFWSGWKAGPYLSVSVGLFTSVISIYYYLRIIKLIITEENEETTSYIRKYKTSFNYLVSKSPIEFSLVVCVVGSTSLGIVTNPIIAIVQRTISMSNFINN</sequence>
<keyword evidence="10 13" id="KW-0520">NAD</keyword>
<feature type="transmembrane region" description="Helical" evidence="13">
    <location>
        <begin position="81"/>
        <end position="101"/>
    </location>
</feature>
<dbReference type="PRINTS" id="PR01434">
    <property type="entry name" value="NADHDHGNASE5"/>
</dbReference>
<keyword evidence="16" id="KW-0934">Plastid</keyword>
<dbReference type="EC" id="7.1.1.-" evidence="13"/>
<name>A0A8F2XUJ4_9EMBR</name>
<feature type="transmembrane region" description="Helical" evidence="13">
    <location>
        <begin position="211"/>
        <end position="234"/>
    </location>
</feature>
<gene>
    <name evidence="13 16" type="primary">ndhB</name>
</gene>
<feature type="transmembrane region" description="Helical" evidence="13">
    <location>
        <begin position="246"/>
        <end position="266"/>
    </location>
</feature>
<evidence type="ECO:0000256" key="11">
    <source>
        <dbReference type="ARBA" id="ARBA00023078"/>
    </source>
</evidence>
<evidence type="ECO:0000256" key="4">
    <source>
        <dbReference type="ARBA" id="ARBA00022692"/>
    </source>
</evidence>
<evidence type="ECO:0000259" key="14">
    <source>
        <dbReference type="Pfam" id="PF00361"/>
    </source>
</evidence>
<dbReference type="HAMAP" id="MF_00445">
    <property type="entry name" value="NDH1_NuoN_1"/>
    <property type="match status" value="1"/>
</dbReference>
<dbReference type="GO" id="GO:0042773">
    <property type="term" value="P:ATP synthesis coupled electron transport"/>
    <property type="evidence" value="ECO:0007669"/>
    <property type="project" value="InterPro"/>
</dbReference>
<evidence type="ECO:0000256" key="5">
    <source>
        <dbReference type="ARBA" id="ARBA00022719"/>
    </source>
</evidence>